<dbReference type="SUPFAM" id="SSF51735">
    <property type="entry name" value="NAD(P)-binding Rossmann-fold domains"/>
    <property type="match status" value="1"/>
</dbReference>
<dbReference type="GO" id="GO:0005829">
    <property type="term" value="C:cytosol"/>
    <property type="evidence" value="ECO:0007669"/>
    <property type="project" value="TreeGrafter"/>
</dbReference>
<dbReference type="GO" id="GO:0070402">
    <property type="term" value="F:NADPH binding"/>
    <property type="evidence" value="ECO:0007669"/>
    <property type="project" value="TreeGrafter"/>
</dbReference>
<evidence type="ECO:0000313" key="5">
    <source>
        <dbReference type="Proteomes" id="UP000002429"/>
    </source>
</evidence>
<dbReference type="Pfam" id="PF08240">
    <property type="entry name" value="ADH_N"/>
    <property type="match status" value="1"/>
</dbReference>
<name>Q1LED6_CUPMC</name>
<dbReference type="Proteomes" id="UP000002429">
    <property type="component" value="Plasmid megaplasmid"/>
</dbReference>
<dbReference type="EC" id="1.6.5.5" evidence="4"/>
<dbReference type="InterPro" id="IPR011032">
    <property type="entry name" value="GroES-like_sf"/>
</dbReference>
<dbReference type="FunFam" id="3.40.50.720:FF:000053">
    <property type="entry name" value="Quinone oxidoreductase 1"/>
    <property type="match status" value="1"/>
</dbReference>
<dbReference type="HOGENOM" id="CLU_026673_3_1_4"/>
<dbReference type="PANTHER" id="PTHR48106">
    <property type="entry name" value="QUINONE OXIDOREDUCTASE PIG3-RELATED"/>
    <property type="match status" value="1"/>
</dbReference>
<dbReference type="AlphaFoldDB" id="Q1LED6"/>
<gene>
    <name evidence="4" type="primary">qor</name>
    <name evidence="4" type="ordered locus">Rmet_4628</name>
</gene>
<keyword evidence="2 4" id="KW-0560">Oxidoreductase</keyword>
<dbReference type="GO" id="GO:0003960">
    <property type="term" value="F:quinone reductase (NADPH) activity"/>
    <property type="evidence" value="ECO:0007669"/>
    <property type="project" value="UniProtKB-EC"/>
</dbReference>
<dbReference type="GO" id="GO:0035925">
    <property type="term" value="F:mRNA 3'-UTR AU-rich region binding"/>
    <property type="evidence" value="ECO:0007669"/>
    <property type="project" value="TreeGrafter"/>
</dbReference>
<dbReference type="eggNOG" id="COG0604">
    <property type="taxonomic scope" value="Bacteria"/>
</dbReference>
<dbReference type="SMART" id="SM00829">
    <property type="entry name" value="PKS_ER"/>
    <property type="match status" value="1"/>
</dbReference>
<accession>Q1LED6</accession>
<dbReference type="InterPro" id="IPR047618">
    <property type="entry name" value="QOR-like"/>
</dbReference>
<dbReference type="PROSITE" id="PS01162">
    <property type="entry name" value="QOR_ZETA_CRYSTAL"/>
    <property type="match status" value="1"/>
</dbReference>
<dbReference type="SUPFAM" id="SSF50129">
    <property type="entry name" value="GroES-like"/>
    <property type="match status" value="1"/>
</dbReference>
<keyword evidence="4" id="KW-0614">Plasmid</keyword>
<dbReference type="Gene3D" id="3.40.50.720">
    <property type="entry name" value="NAD(P)-binding Rossmann-like Domain"/>
    <property type="match status" value="1"/>
</dbReference>
<proteinExistence type="predicted"/>
<dbReference type="GO" id="GO:0008270">
    <property type="term" value="F:zinc ion binding"/>
    <property type="evidence" value="ECO:0007669"/>
    <property type="project" value="InterPro"/>
</dbReference>
<sequence>MRERGPVRHLAHMGLPILPSGGCAHLMDGGSRLTIRPTPGAGAFCTILSRIVRQWTRQGRTIAFKPPARWHRQWAANGPRGGRFTGDIKMAKAVRFYETGGPEVLKFENVEVGDPGPGQARVRHTYIAVNFIDIYFRTGHYPLELPNGLGSDAVGVVEAVGPGVTDIRVGDRVGYLLGPQGAYSDVRVMPADVLIPLPDGIADRTAATLMMKGMTAQYLFRQVYPLKGGETILYHAAAGGVGLIACQWARALGVTMIGTVSSDEKAEIAKANGCTHTIVTSRENIAERVKALTDGKGVPVVFDSIGKSTLEASLDSLQVRGTLVSNGTTSGPVEIDSRVIARKGSLWVTRPAMIHYATPRSHMLAMAAEVFDMVMAGKIHNEPRQTFALAEAALAHQALESRQTSGATVLVP</sequence>
<dbReference type="NCBIfam" id="NF008024">
    <property type="entry name" value="PRK10754.1"/>
    <property type="match status" value="1"/>
</dbReference>
<dbReference type="PANTHER" id="PTHR48106:SF13">
    <property type="entry name" value="QUINONE OXIDOREDUCTASE-RELATED"/>
    <property type="match status" value="1"/>
</dbReference>
<dbReference type="InterPro" id="IPR013154">
    <property type="entry name" value="ADH-like_N"/>
</dbReference>
<geneLocation type="plasmid" evidence="4 5">
    <name>megaplasmid</name>
</geneLocation>
<feature type="domain" description="Enoyl reductase (ER)" evidence="3">
    <location>
        <begin position="100"/>
        <end position="410"/>
    </location>
</feature>
<dbReference type="InterPro" id="IPR020843">
    <property type="entry name" value="ER"/>
</dbReference>
<organism evidence="4 5">
    <name type="scientific">Cupriavidus metallidurans (strain ATCC 43123 / DSM 2839 / NBRC 102507 / CH34)</name>
    <name type="common">Ralstonia metallidurans</name>
    <dbReference type="NCBI Taxonomy" id="266264"/>
    <lineage>
        <taxon>Bacteria</taxon>
        <taxon>Pseudomonadati</taxon>
        <taxon>Pseudomonadota</taxon>
        <taxon>Betaproteobacteria</taxon>
        <taxon>Burkholderiales</taxon>
        <taxon>Burkholderiaceae</taxon>
        <taxon>Cupriavidus</taxon>
    </lineage>
</organism>
<dbReference type="InterPro" id="IPR036291">
    <property type="entry name" value="NAD(P)-bd_dom_sf"/>
</dbReference>
<reference evidence="5" key="1">
    <citation type="journal article" date="2010" name="PLoS ONE">
        <title>The complete genome sequence of Cupriavidus metallidurans strain CH34, a master survivalist in harsh and anthropogenic environments.</title>
        <authorList>
            <person name="Janssen P.J."/>
            <person name="Van Houdt R."/>
            <person name="Moors H."/>
            <person name="Monsieurs P."/>
            <person name="Morin N."/>
            <person name="Michaux A."/>
            <person name="Benotmane M.A."/>
            <person name="Leys N."/>
            <person name="Vallaeys T."/>
            <person name="Lapidus A."/>
            <person name="Monchy S."/>
            <person name="Medigue C."/>
            <person name="Taghavi S."/>
            <person name="McCorkle S."/>
            <person name="Dunn J."/>
            <person name="van der Lelie D."/>
            <person name="Mergeay M."/>
        </authorList>
    </citation>
    <scope>NUCLEOTIDE SEQUENCE [LARGE SCALE GENOMIC DNA]</scope>
    <source>
        <strain evidence="5">ATCC 43123 / DSM 2839 / NBRC 102507 / CH34</strain>
    </source>
</reference>
<dbReference type="CDD" id="cd05286">
    <property type="entry name" value="QOR2"/>
    <property type="match status" value="1"/>
</dbReference>
<dbReference type="Gene3D" id="3.90.180.10">
    <property type="entry name" value="Medium-chain alcohol dehydrogenases, catalytic domain"/>
    <property type="match status" value="1"/>
</dbReference>
<evidence type="ECO:0000256" key="2">
    <source>
        <dbReference type="ARBA" id="ARBA00023002"/>
    </source>
</evidence>
<evidence type="ECO:0000313" key="4">
    <source>
        <dbReference type="EMBL" id="ABF11490.1"/>
    </source>
</evidence>
<keyword evidence="1" id="KW-0521">NADP</keyword>
<dbReference type="SMR" id="Q1LED6"/>
<keyword evidence="5" id="KW-1185">Reference proteome</keyword>
<dbReference type="InterPro" id="IPR013149">
    <property type="entry name" value="ADH-like_C"/>
</dbReference>
<dbReference type="Pfam" id="PF00107">
    <property type="entry name" value="ADH_zinc_N"/>
    <property type="match status" value="1"/>
</dbReference>
<evidence type="ECO:0000256" key="1">
    <source>
        <dbReference type="ARBA" id="ARBA00022857"/>
    </source>
</evidence>
<evidence type="ECO:0000259" key="3">
    <source>
        <dbReference type="SMART" id="SM00829"/>
    </source>
</evidence>
<dbReference type="EMBL" id="CP000353">
    <property type="protein sequence ID" value="ABF11490.1"/>
    <property type="molecule type" value="Genomic_DNA"/>
</dbReference>
<protein>
    <submittedName>
        <fullName evidence="4">Quinone oxidoreductase, NADPH-dependent</fullName>
        <ecNumber evidence="4">1.6.5.5</ecNumber>
    </submittedName>
</protein>
<dbReference type="InterPro" id="IPR002364">
    <property type="entry name" value="Quin_OxRdtase/zeta-crystal_CS"/>
</dbReference>
<dbReference type="KEGG" id="rme:Rmet_4628"/>